<evidence type="ECO:0000313" key="4">
    <source>
        <dbReference type="EMBL" id="TQL38165.1"/>
    </source>
</evidence>
<sequence length="312" mass="32430">MSRTSQPTRPHSRSGSGRTTQGRGAPAVPTRKIVIATLAALALVAAVVVFTLRGQGSSDDHTTAGAGHEGFGHVHGIAVEPDSGAMHVATHVGLFRIDDPHTAVRVSKDDLDLMGFTVVGPGHFLASGHSEHGPANVGLIESTDGGATWREKSLSGAADFHGLQVAHGSVYGYNSTDGAFMVSADQRTWEHRSRTAIGGFAVSPSDSNSVLAVGRDGLQRSTDGGRSWQPVPGAPAVGLLTWDRTGVWAVARDGAVWSSADGGGQWQRRGAVPGEPHSFAMQDGSLFAALADDRVIASIDGGATWTDRYTPE</sequence>
<dbReference type="SUPFAM" id="SSF110296">
    <property type="entry name" value="Oligoxyloglucan reducing end-specific cellobiohydrolase"/>
    <property type="match status" value="1"/>
</dbReference>
<evidence type="ECO:0000256" key="2">
    <source>
        <dbReference type="SAM" id="Phobius"/>
    </source>
</evidence>
<feature type="transmembrane region" description="Helical" evidence="2">
    <location>
        <begin position="33"/>
        <end position="52"/>
    </location>
</feature>
<dbReference type="EMBL" id="VFOL01000001">
    <property type="protein sequence ID" value="TQL38165.1"/>
    <property type="molecule type" value="Genomic_DNA"/>
</dbReference>
<evidence type="ECO:0000313" key="3">
    <source>
        <dbReference type="EMBL" id="GIM86566.1"/>
    </source>
</evidence>
<dbReference type="InterPro" id="IPR054817">
    <property type="entry name" value="Glycosyl_F510_1955-like"/>
</dbReference>
<dbReference type="InterPro" id="IPR015943">
    <property type="entry name" value="WD40/YVTN_repeat-like_dom_sf"/>
</dbReference>
<name>A0A542XQN7_SALAC</name>
<feature type="region of interest" description="Disordered" evidence="1">
    <location>
        <begin position="1"/>
        <end position="27"/>
    </location>
</feature>
<evidence type="ECO:0008006" key="7">
    <source>
        <dbReference type="Google" id="ProtNLM"/>
    </source>
</evidence>
<dbReference type="NCBIfam" id="NF045728">
    <property type="entry name" value="glycosyl_F510_1955"/>
    <property type="match status" value="1"/>
</dbReference>
<evidence type="ECO:0000313" key="5">
    <source>
        <dbReference type="Proteomes" id="UP000315983"/>
    </source>
</evidence>
<reference evidence="4 5" key="1">
    <citation type="submission" date="2019-06" db="EMBL/GenBank/DDBJ databases">
        <title>Sequencing the genomes of 1000 actinobacteria strains.</title>
        <authorList>
            <person name="Klenk H.-P."/>
        </authorList>
    </citation>
    <scope>NUCLEOTIDE SEQUENCE [LARGE SCALE GENOMIC DNA]</scope>
    <source>
        <strain evidence="4 5">DSM 44819</strain>
    </source>
</reference>
<dbReference type="Proteomes" id="UP000315983">
    <property type="component" value="Unassembled WGS sequence"/>
</dbReference>
<keyword evidence="2" id="KW-1133">Transmembrane helix</keyword>
<keyword evidence="6" id="KW-1185">Reference proteome</keyword>
<dbReference type="RefSeq" id="WP_018801954.1">
    <property type="nucleotide sequence ID" value="NZ_BOQM01000026.1"/>
</dbReference>
<dbReference type="GeneID" id="93772556"/>
<dbReference type="EMBL" id="BOQM01000026">
    <property type="protein sequence ID" value="GIM86566.1"/>
    <property type="molecule type" value="Genomic_DNA"/>
</dbReference>
<comment type="caution">
    <text evidence="4">The sequence shown here is derived from an EMBL/GenBank/DDBJ whole genome shotgun (WGS) entry which is preliminary data.</text>
</comment>
<gene>
    <name evidence="4" type="ORF">FB564_3352</name>
    <name evidence="3" type="ORF">Sar04_33020</name>
</gene>
<keyword evidence="2" id="KW-0472">Membrane</keyword>
<reference evidence="3 6" key="2">
    <citation type="submission" date="2021-03" db="EMBL/GenBank/DDBJ databases">
        <title>Whole genome shotgun sequence of Salinispora arenicola NBRC 105043.</title>
        <authorList>
            <person name="Komaki H."/>
            <person name="Tamura T."/>
        </authorList>
    </citation>
    <scope>NUCLEOTIDE SEQUENCE [LARGE SCALE GENOMIC DNA]</scope>
    <source>
        <strain evidence="3 6">NBRC 105043</strain>
    </source>
</reference>
<dbReference type="CDD" id="cd15482">
    <property type="entry name" value="Sialidase_non-viral"/>
    <property type="match status" value="1"/>
</dbReference>
<proteinExistence type="predicted"/>
<organism evidence="4 5">
    <name type="scientific">Salinispora arenicola</name>
    <dbReference type="NCBI Taxonomy" id="168697"/>
    <lineage>
        <taxon>Bacteria</taxon>
        <taxon>Bacillati</taxon>
        <taxon>Actinomycetota</taxon>
        <taxon>Actinomycetes</taxon>
        <taxon>Micromonosporales</taxon>
        <taxon>Micromonosporaceae</taxon>
        <taxon>Salinispora</taxon>
    </lineage>
</organism>
<dbReference type="Proteomes" id="UP000677457">
    <property type="component" value="Unassembled WGS sequence"/>
</dbReference>
<dbReference type="AlphaFoldDB" id="A0A542XQN7"/>
<feature type="compositionally biased region" description="Low complexity" evidence="1">
    <location>
        <begin position="13"/>
        <end position="24"/>
    </location>
</feature>
<evidence type="ECO:0000313" key="6">
    <source>
        <dbReference type="Proteomes" id="UP000677457"/>
    </source>
</evidence>
<dbReference type="Gene3D" id="2.130.10.10">
    <property type="entry name" value="YVTN repeat-like/Quinoprotein amine dehydrogenase"/>
    <property type="match status" value="2"/>
</dbReference>
<protein>
    <recommendedName>
        <fullName evidence="7">Exo-alpha-sialidase</fullName>
    </recommendedName>
</protein>
<keyword evidence="2" id="KW-0812">Transmembrane</keyword>
<accession>A0A542XQN7</accession>
<evidence type="ECO:0000256" key="1">
    <source>
        <dbReference type="SAM" id="MobiDB-lite"/>
    </source>
</evidence>